<proteinExistence type="predicted"/>
<dbReference type="EMBL" id="JARBHB010000012">
    <property type="protein sequence ID" value="KAJ8871820.1"/>
    <property type="molecule type" value="Genomic_DNA"/>
</dbReference>
<comment type="caution">
    <text evidence="1">The sequence shown here is derived from an EMBL/GenBank/DDBJ whole genome shotgun (WGS) entry which is preliminary data.</text>
</comment>
<keyword evidence="2" id="KW-1185">Reference proteome</keyword>
<reference evidence="1 2" key="1">
    <citation type="submission" date="2023-02" db="EMBL/GenBank/DDBJ databases">
        <title>LHISI_Scaffold_Assembly.</title>
        <authorList>
            <person name="Stuart O.P."/>
            <person name="Cleave R."/>
            <person name="Magrath M.J.L."/>
            <person name="Mikheyev A.S."/>
        </authorList>
    </citation>
    <scope>NUCLEOTIDE SEQUENCE [LARGE SCALE GENOMIC DNA]</scope>
    <source>
        <strain evidence="1">Daus_M_001</strain>
        <tissue evidence="1">Leg muscle</tissue>
    </source>
</reference>
<gene>
    <name evidence="1" type="ORF">PR048_028160</name>
</gene>
<protein>
    <recommendedName>
        <fullName evidence="3">Ribosomal protein S4</fullName>
    </recommendedName>
</protein>
<sequence length="188" mass="22402">MQIFQYLYDMGTKNEQDIFLSSLIEPQEIKRRRPKHKKFVYKYFILVNCQRSEVYKRAFVKRLRRLQSYILQDKTLKDMRGIGNTNRALPNKDVLLLNEHIFSFPDSVTLLCEPPQIDTFVKCEELMVRLKHPSLNVVTKRVAAAELQIHKRINKKYFNKMKATREECQNNPELLGLCFDYFAFSVFV</sequence>
<dbReference type="Proteomes" id="UP001159363">
    <property type="component" value="Chromosome 11"/>
</dbReference>
<accession>A0ABQ9GIH2</accession>
<organism evidence="1 2">
    <name type="scientific">Dryococelus australis</name>
    <dbReference type="NCBI Taxonomy" id="614101"/>
    <lineage>
        <taxon>Eukaryota</taxon>
        <taxon>Metazoa</taxon>
        <taxon>Ecdysozoa</taxon>
        <taxon>Arthropoda</taxon>
        <taxon>Hexapoda</taxon>
        <taxon>Insecta</taxon>
        <taxon>Pterygota</taxon>
        <taxon>Neoptera</taxon>
        <taxon>Polyneoptera</taxon>
        <taxon>Phasmatodea</taxon>
        <taxon>Verophasmatodea</taxon>
        <taxon>Anareolatae</taxon>
        <taxon>Phasmatidae</taxon>
        <taxon>Eurycanthinae</taxon>
        <taxon>Dryococelus</taxon>
    </lineage>
</organism>
<evidence type="ECO:0000313" key="2">
    <source>
        <dbReference type="Proteomes" id="UP001159363"/>
    </source>
</evidence>
<evidence type="ECO:0008006" key="3">
    <source>
        <dbReference type="Google" id="ProtNLM"/>
    </source>
</evidence>
<name>A0ABQ9GIH2_9NEOP</name>
<evidence type="ECO:0000313" key="1">
    <source>
        <dbReference type="EMBL" id="KAJ8871820.1"/>
    </source>
</evidence>